<sequence>MAERVGPGTWSIQGETVTLPVTVTNARLTSAVFAAEPAAARQLLAGVPLEPLVVFGRAFSVLLIIHYDEWALKSYDEVGVGLLARGPGGRPGLYIVDLPVTGAFTREAGQDFWALPKWLMEAVLTFGPDATEAEVRQDGAEVMRATVRHGRVRLPFGTRLSLPSWSYLDHGAQAGRLLRGRVPMRLSGVRVGRGGFAVRLGEHSMAQRMRSLGMLGTPWLTVTADRLSGPLGEFEPVAAVPKQRRP</sequence>
<dbReference type="GO" id="GO:0016829">
    <property type="term" value="F:lyase activity"/>
    <property type="evidence" value="ECO:0007669"/>
    <property type="project" value="InterPro"/>
</dbReference>
<proteinExistence type="predicted"/>
<name>A0A919K515_9ACTN</name>
<dbReference type="InterPro" id="IPR023375">
    <property type="entry name" value="ADC_dom_sf"/>
</dbReference>
<dbReference type="AlphaFoldDB" id="A0A919K515"/>
<evidence type="ECO:0000313" key="2">
    <source>
        <dbReference type="Proteomes" id="UP000636960"/>
    </source>
</evidence>
<dbReference type="Gene3D" id="2.40.400.10">
    <property type="entry name" value="Acetoacetate decarboxylase-like"/>
    <property type="match status" value="1"/>
</dbReference>
<dbReference type="EMBL" id="BOMV01000066">
    <property type="protein sequence ID" value="GIE98884.1"/>
    <property type="molecule type" value="Genomic_DNA"/>
</dbReference>
<dbReference type="RefSeq" id="WP_203785897.1">
    <property type="nucleotide sequence ID" value="NZ_BOMV01000066.1"/>
</dbReference>
<gene>
    <name evidence="1" type="ORF">Ari01nite_63490</name>
</gene>
<comment type="caution">
    <text evidence="1">The sequence shown here is derived from an EMBL/GenBank/DDBJ whole genome shotgun (WGS) entry which is preliminary data.</text>
</comment>
<evidence type="ECO:0008006" key="3">
    <source>
        <dbReference type="Google" id="ProtNLM"/>
    </source>
</evidence>
<organism evidence="1 2">
    <name type="scientific">Paractinoplanes rishiriensis</name>
    <dbReference type="NCBI Taxonomy" id="1050105"/>
    <lineage>
        <taxon>Bacteria</taxon>
        <taxon>Bacillati</taxon>
        <taxon>Actinomycetota</taxon>
        <taxon>Actinomycetes</taxon>
        <taxon>Micromonosporales</taxon>
        <taxon>Micromonosporaceae</taxon>
        <taxon>Paractinoplanes</taxon>
    </lineage>
</organism>
<evidence type="ECO:0000313" key="1">
    <source>
        <dbReference type="EMBL" id="GIE98884.1"/>
    </source>
</evidence>
<dbReference type="InterPro" id="IPR010451">
    <property type="entry name" value="Acetoacetate_decarboxylase"/>
</dbReference>
<dbReference type="Pfam" id="PF06314">
    <property type="entry name" value="ADC"/>
    <property type="match status" value="1"/>
</dbReference>
<accession>A0A919K515</accession>
<reference evidence="1" key="1">
    <citation type="submission" date="2021-01" db="EMBL/GenBank/DDBJ databases">
        <title>Whole genome shotgun sequence of Actinoplanes rishiriensis NBRC 108556.</title>
        <authorList>
            <person name="Komaki H."/>
            <person name="Tamura T."/>
        </authorList>
    </citation>
    <scope>NUCLEOTIDE SEQUENCE</scope>
    <source>
        <strain evidence="1">NBRC 108556</strain>
    </source>
</reference>
<keyword evidence="2" id="KW-1185">Reference proteome</keyword>
<dbReference type="SUPFAM" id="SSF160104">
    <property type="entry name" value="Acetoacetate decarboxylase-like"/>
    <property type="match status" value="1"/>
</dbReference>
<protein>
    <recommendedName>
        <fullName evidence="3">Acetoacetate decarboxylase</fullName>
    </recommendedName>
</protein>
<dbReference type="Proteomes" id="UP000636960">
    <property type="component" value="Unassembled WGS sequence"/>
</dbReference>